<sequence>MLHLLRRATYGPTPESTAEIRRLGAPAWLERQLEPAAIADPVADDLVARLPLSRLTIDGVRARVRSGALKMYGWDTMFELGCATMARAIWSERQLFEVMADFWSNHLNVTNPSGDVWDSRQDYDRSVIRPHALGRFADMLKASAQHPAMLTYLDNRFSTKAAPNENYGRELLELHTVGLGYTESDVKNAARLLTGMTVSWDNGRYRYDAGRHATGAVKVLGFRHANTSATRGEAAALALLDYLALHPATAKRIATRLCVRFVADEPPPALVTRLAKVYLDNRTAIAPVLRALFGSAEFAASVGAKTRTPLEDIVATVRTLGYQPEKSGTQALKALYWITESAGQAPMAWAPPNGYPDVAAAWASPSGQIVRWNAHLNIAAGWWPGTLQRPASLVTAFAGTVPATYGALIDAVATRLVGRTLAPAHTTAIAAYYGKTPASALKANDAAVGWAFPYLAALLLNSPYFALR</sequence>
<keyword evidence="2" id="KW-1185">Reference proteome</keyword>
<dbReference type="Pfam" id="PF08811">
    <property type="entry name" value="DUF1800"/>
    <property type="match status" value="1"/>
</dbReference>
<evidence type="ECO:0000313" key="1">
    <source>
        <dbReference type="EMBL" id="GIM72702.1"/>
    </source>
</evidence>
<accession>A0A919VR16</accession>
<reference evidence="1" key="1">
    <citation type="submission" date="2021-03" db="EMBL/GenBank/DDBJ databases">
        <title>Whole genome shotgun sequence of Actinoplanes auranticolor NBRC 12245.</title>
        <authorList>
            <person name="Komaki H."/>
            <person name="Tamura T."/>
        </authorList>
    </citation>
    <scope>NUCLEOTIDE SEQUENCE</scope>
    <source>
        <strain evidence="1">NBRC 12245</strain>
    </source>
</reference>
<evidence type="ECO:0000313" key="2">
    <source>
        <dbReference type="Proteomes" id="UP000681340"/>
    </source>
</evidence>
<gene>
    <name evidence="1" type="ORF">Aau02nite_52320</name>
</gene>
<dbReference type="InterPro" id="IPR014917">
    <property type="entry name" value="DUF1800"/>
</dbReference>
<comment type="caution">
    <text evidence="1">The sequence shown here is derived from an EMBL/GenBank/DDBJ whole genome shotgun (WGS) entry which is preliminary data.</text>
</comment>
<evidence type="ECO:0008006" key="3">
    <source>
        <dbReference type="Google" id="ProtNLM"/>
    </source>
</evidence>
<proteinExistence type="predicted"/>
<dbReference type="EMBL" id="BOQL01000042">
    <property type="protein sequence ID" value="GIM72702.1"/>
    <property type="molecule type" value="Genomic_DNA"/>
</dbReference>
<organism evidence="1 2">
    <name type="scientific">Actinoplanes auranticolor</name>
    <dbReference type="NCBI Taxonomy" id="47988"/>
    <lineage>
        <taxon>Bacteria</taxon>
        <taxon>Bacillati</taxon>
        <taxon>Actinomycetota</taxon>
        <taxon>Actinomycetes</taxon>
        <taxon>Micromonosporales</taxon>
        <taxon>Micromonosporaceae</taxon>
        <taxon>Actinoplanes</taxon>
    </lineage>
</organism>
<dbReference type="AlphaFoldDB" id="A0A919VR16"/>
<name>A0A919VR16_9ACTN</name>
<dbReference type="Proteomes" id="UP000681340">
    <property type="component" value="Unassembled WGS sequence"/>
</dbReference>
<protein>
    <recommendedName>
        <fullName evidence="3">DUF1800 domain-containing protein</fullName>
    </recommendedName>
</protein>